<evidence type="ECO:0000259" key="1">
    <source>
        <dbReference type="Pfam" id="PF01926"/>
    </source>
</evidence>
<accession>I0HFF0</accession>
<dbReference type="OrthoDB" id="4339122at2"/>
<keyword evidence="3" id="KW-1185">Reference proteome</keyword>
<dbReference type="PATRIC" id="fig|512565.3.peg.6519"/>
<reference evidence="2 3" key="1">
    <citation type="submission" date="2012-02" db="EMBL/GenBank/DDBJ databases">
        <title>Complete genome sequence of Actinoplanes missouriensis 431 (= NBRC 102363).</title>
        <authorList>
            <person name="Ohnishi Y."/>
            <person name="Ishikawa J."/>
            <person name="Sekine M."/>
            <person name="Hosoyama A."/>
            <person name="Harada T."/>
            <person name="Narita H."/>
            <person name="Hata T."/>
            <person name="Konno Y."/>
            <person name="Tutikane K."/>
            <person name="Fujita N."/>
            <person name="Horinouchi S."/>
            <person name="Hayakawa M."/>
        </authorList>
    </citation>
    <scope>NUCLEOTIDE SEQUENCE [LARGE SCALE GENOMIC DNA]</scope>
    <source>
        <strain evidence="3">ATCC 14538 / DSM 43046 / CBS 188.64 / JCM 3121 / NBRC 102363 / NCIMB 12654 / NRRL B-3342 / UNCC 431</strain>
    </source>
</reference>
<dbReference type="InterPro" id="IPR006073">
    <property type="entry name" value="GTP-bd"/>
</dbReference>
<gene>
    <name evidence="2" type="ordered locus">AMIS_65170</name>
</gene>
<proteinExistence type="predicted"/>
<evidence type="ECO:0000313" key="3">
    <source>
        <dbReference type="Proteomes" id="UP000007882"/>
    </source>
</evidence>
<dbReference type="RefSeq" id="WP_014446622.1">
    <property type="nucleotide sequence ID" value="NC_017093.1"/>
</dbReference>
<dbReference type="SUPFAM" id="SSF52540">
    <property type="entry name" value="P-loop containing nucleoside triphosphate hydrolases"/>
    <property type="match status" value="1"/>
</dbReference>
<name>I0HFF0_ACTM4</name>
<feature type="domain" description="G" evidence="1">
    <location>
        <begin position="40"/>
        <end position="141"/>
    </location>
</feature>
<sequence>MTEVDIAAVRDWLGRLPGGSLAERYAGDWDAFAGLDRPVVTLFGSYDTGKSSLLRRLLVDAGQEVPGWLTISARHETFEVNDAEIGGCLVRDTPGFTAGATDLRARNNTRRALAAVGLTDIAVVVMTSQLATAEHHVLKEVFTQGWPAATMWFVISRFDEAGVNPEYDLAEYRELSERKVGELRAMFALDEQARIFVVAPDPFQTGGPDTDLGPETWDEFRPWDGMDALAEAFATVSLSALPQWRAAAGHRYWIRALDETLAELREQLSEYATQAQVAARGVEKRDAWEGELDALDRAAQAGLEGLVDEVLRRSFEPGAGTDAVQAEIERALAEWFAKHDVRLQRLLQSIRKSKERERAQPSWAGFASLVATLDSEQAPARESGLAGHVETIGGMAVGVLKAFTSAAEKDAKATKKAAEKLSGKAAQKLGRHVGTVEAALPLAVYLTGLAGDWWTDRGRRNQDRAAAEKRQQVVADFTRRARDTWQPYVDEVRAEIVAQTADQVELDESLRQLVGQLREAVAEGEQISRR</sequence>
<dbReference type="KEGG" id="ams:AMIS_65170"/>
<dbReference type="STRING" id="512565.AMIS_65170"/>
<dbReference type="Gene3D" id="3.40.50.300">
    <property type="entry name" value="P-loop containing nucleotide triphosphate hydrolases"/>
    <property type="match status" value="1"/>
</dbReference>
<dbReference type="Pfam" id="PF01926">
    <property type="entry name" value="MMR_HSR1"/>
    <property type="match status" value="1"/>
</dbReference>
<dbReference type="EMBL" id="AP012319">
    <property type="protein sequence ID" value="BAL91737.1"/>
    <property type="molecule type" value="Genomic_DNA"/>
</dbReference>
<dbReference type="HOGENOM" id="CLU_527617_0_0_11"/>
<dbReference type="GO" id="GO:0005525">
    <property type="term" value="F:GTP binding"/>
    <property type="evidence" value="ECO:0007669"/>
    <property type="project" value="InterPro"/>
</dbReference>
<dbReference type="AlphaFoldDB" id="I0HFF0"/>
<organism evidence="2 3">
    <name type="scientific">Actinoplanes missouriensis (strain ATCC 14538 / DSM 43046 / CBS 188.64 / JCM 3121 / NBRC 102363 / NCIMB 12654 / NRRL B-3342 / UNCC 431)</name>
    <dbReference type="NCBI Taxonomy" id="512565"/>
    <lineage>
        <taxon>Bacteria</taxon>
        <taxon>Bacillati</taxon>
        <taxon>Actinomycetota</taxon>
        <taxon>Actinomycetes</taxon>
        <taxon>Micromonosporales</taxon>
        <taxon>Micromonosporaceae</taxon>
        <taxon>Actinoplanes</taxon>
    </lineage>
</organism>
<dbReference type="eggNOG" id="ENOG5033Q41">
    <property type="taxonomic scope" value="Bacteria"/>
</dbReference>
<evidence type="ECO:0000313" key="2">
    <source>
        <dbReference type="EMBL" id="BAL91737.1"/>
    </source>
</evidence>
<protein>
    <recommendedName>
        <fullName evidence="1">G domain-containing protein</fullName>
    </recommendedName>
</protein>
<dbReference type="Proteomes" id="UP000007882">
    <property type="component" value="Chromosome"/>
</dbReference>
<dbReference type="InterPro" id="IPR027417">
    <property type="entry name" value="P-loop_NTPase"/>
</dbReference>